<gene>
    <name evidence="10" type="ORF">SAMN04488567_3781</name>
</gene>
<dbReference type="STRING" id="521013.SAMN04488567_3781"/>
<name>A0A1G7JMD4_9RHOB</name>
<evidence type="ECO:0000256" key="7">
    <source>
        <dbReference type="ARBA" id="ARBA00022989"/>
    </source>
</evidence>
<proteinExistence type="predicted"/>
<keyword evidence="8 9" id="KW-0472">Membrane</keyword>
<sequence>MTYAAPLALRRHAARFELRLRLAALLPPVAVRLAVEPGAAAALLVAVTVALGCDLVFAELRRRPVRGSGLVAALILALLAPAEAGLGEITVAMALAVVLGELVFGGVGFGFVSTGALALGILSLSFPHLAPVAPPPPALWAALPGAALLLWCGLAAMPVVLGMGVGVAVAGAVAGWPGWPAAAVLAFGAVFLAADPFGGPVTALARWLFGAAVGALALLLAPAQGAVAPALVFAVLFGNVAAPLADAAVLAVDDLRRGGRHG</sequence>
<dbReference type="PANTHER" id="PTHR30578">
    <property type="entry name" value="ELECTRON TRANSPORT COMPLEX PROTEIN RNFD"/>
    <property type="match status" value="1"/>
</dbReference>
<feature type="transmembrane region" description="Helical" evidence="9">
    <location>
        <begin position="138"/>
        <end position="161"/>
    </location>
</feature>
<accession>A0A1G7JMD4</accession>
<dbReference type="Pfam" id="PF03116">
    <property type="entry name" value="NQR2_RnfD_RnfE"/>
    <property type="match status" value="2"/>
</dbReference>
<dbReference type="InterPro" id="IPR004338">
    <property type="entry name" value="NqrB/RnfD"/>
</dbReference>
<evidence type="ECO:0000256" key="4">
    <source>
        <dbReference type="ARBA" id="ARBA00022643"/>
    </source>
</evidence>
<protein>
    <submittedName>
        <fullName evidence="10">NQR2, RnfD, RnfE family</fullName>
    </submittedName>
</protein>
<keyword evidence="11" id="KW-1185">Reference proteome</keyword>
<evidence type="ECO:0000256" key="9">
    <source>
        <dbReference type="SAM" id="Phobius"/>
    </source>
</evidence>
<dbReference type="GO" id="GO:0005886">
    <property type="term" value="C:plasma membrane"/>
    <property type="evidence" value="ECO:0007669"/>
    <property type="project" value="TreeGrafter"/>
</dbReference>
<keyword evidence="7 9" id="KW-1133">Transmembrane helix</keyword>
<reference evidence="11" key="1">
    <citation type="submission" date="2016-10" db="EMBL/GenBank/DDBJ databases">
        <authorList>
            <person name="Varghese N."/>
            <person name="Submissions S."/>
        </authorList>
    </citation>
    <scope>NUCLEOTIDE SEQUENCE [LARGE SCALE GENOMIC DNA]</scope>
    <source>
        <strain evidence="11">DSM 21424</strain>
    </source>
</reference>
<evidence type="ECO:0000313" key="10">
    <source>
        <dbReference type="EMBL" id="SDF26015.1"/>
    </source>
</evidence>
<evidence type="ECO:0000256" key="2">
    <source>
        <dbReference type="ARBA" id="ARBA00022553"/>
    </source>
</evidence>
<feature type="transmembrane region" description="Helical" evidence="9">
    <location>
        <begin position="204"/>
        <end position="224"/>
    </location>
</feature>
<dbReference type="Proteomes" id="UP000198922">
    <property type="component" value="Unassembled WGS sequence"/>
</dbReference>
<feature type="transmembrane region" description="Helical" evidence="9">
    <location>
        <begin position="102"/>
        <end position="126"/>
    </location>
</feature>
<feature type="transmembrane region" description="Helical" evidence="9">
    <location>
        <begin position="230"/>
        <end position="252"/>
    </location>
</feature>
<dbReference type="AlphaFoldDB" id="A0A1G7JMD4"/>
<dbReference type="EMBL" id="FNAT01000009">
    <property type="protein sequence ID" value="SDF26015.1"/>
    <property type="molecule type" value="Genomic_DNA"/>
</dbReference>
<evidence type="ECO:0000313" key="11">
    <source>
        <dbReference type="Proteomes" id="UP000198922"/>
    </source>
</evidence>
<keyword evidence="2" id="KW-0597">Phosphoprotein</keyword>
<evidence type="ECO:0000256" key="6">
    <source>
        <dbReference type="ARBA" id="ARBA00022967"/>
    </source>
</evidence>
<keyword evidence="1" id="KW-0813">Transport</keyword>
<dbReference type="PANTHER" id="PTHR30578:SF1">
    <property type="entry name" value="NA(+)-TRANSLOCATING NADH-QUINONE REDUCTASE SUBUNIT B"/>
    <property type="match status" value="1"/>
</dbReference>
<keyword evidence="5 9" id="KW-0812">Transmembrane</keyword>
<evidence type="ECO:0000256" key="1">
    <source>
        <dbReference type="ARBA" id="ARBA00022448"/>
    </source>
</evidence>
<keyword evidence="4" id="KW-0288">FMN</keyword>
<evidence type="ECO:0000256" key="8">
    <source>
        <dbReference type="ARBA" id="ARBA00023136"/>
    </source>
</evidence>
<dbReference type="GO" id="GO:0055085">
    <property type="term" value="P:transmembrane transport"/>
    <property type="evidence" value="ECO:0007669"/>
    <property type="project" value="InterPro"/>
</dbReference>
<dbReference type="RefSeq" id="WP_165612649.1">
    <property type="nucleotide sequence ID" value="NZ_FNAT01000009.1"/>
</dbReference>
<evidence type="ECO:0000256" key="5">
    <source>
        <dbReference type="ARBA" id="ARBA00022692"/>
    </source>
</evidence>
<feature type="transmembrane region" description="Helical" evidence="9">
    <location>
        <begin position="167"/>
        <end position="192"/>
    </location>
</feature>
<evidence type="ECO:0000256" key="3">
    <source>
        <dbReference type="ARBA" id="ARBA00022630"/>
    </source>
</evidence>
<feature type="transmembrane region" description="Helical" evidence="9">
    <location>
        <begin position="70"/>
        <end position="96"/>
    </location>
</feature>
<keyword evidence="3" id="KW-0285">Flavoprotein</keyword>
<organism evidence="10 11">
    <name type="scientific">Limimaricola pyoseonensis</name>
    <dbReference type="NCBI Taxonomy" id="521013"/>
    <lineage>
        <taxon>Bacteria</taxon>
        <taxon>Pseudomonadati</taxon>
        <taxon>Pseudomonadota</taxon>
        <taxon>Alphaproteobacteria</taxon>
        <taxon>Rhodobacterales</taxon>
        <taxon>Paracoccaceae</taxon>
        <taxon>Limimaricola</taxon>
    </lineage>
</organism>
<keyword evidence="6" id="KW-1278">Translocase</keyword>
<feature type="transmembrane region" description="Helical" evidence="9">
    <location>
        <begin position="38"/>
        <end position="58"/>
    </location>
</feature>